<organism evidence="1 2">
    <name type="scientific">Passalora fulva</name>
    <name type="common">Tomato leaf mold</name>
    <name type="synonym">Cladosporium fulvum</name>
    <dbReference type="NCBI Taxonomy" id="5499"/>
    <lineage>
        <taxon>Eukaryota</taxon>
        <taxon>Fungi</taxon>
        <taxon>Dikarya</taxon>
        <taxon>Ascomycota</taxon>
        <taxon>Pezizomycotina</taxon>
        <taxon>Dothideomycetes</taxon>
        <taxon>Dothideomycetidae</taxon>
        <taxon>Mycosphaerellales</taxon>
        <taxon>Mycosphaerellaceae</taxon>
        <taxon>Fulvia</taxon>
    </lineage>
</organism>
<dbReference type="AlphaFoldDB" id="A0A9Q8LJ18"/>
<reference evidence="1" key="1">
    <citation type="submission" date="2021-12" db="EMBL/GenBank/DDBJ databases">
        <authorList>
            <person name="Zaccaron A."/>
            <person name="Stergiopoulos I."/>
        </authorList>
    </citation>
    <scope>NUCLEOTIDE SEQUENCE</scope>
    <source>
        <strain evidence="1">Race5_Kim</strain>
    </source>
</reference>
<sequence length="92" mass="10341">MADDAVPTYTLIQADGLYPDDTVEQEIFAPRPGQNYKLEFISTGLWPTGTSELAKKPWSAIPEDVRNRIDGIMVLKIGFTEQDVELFPKLKV</sequence>
<dbReference type="GeneID" id="71985812"/>
<dbReference type="KEGG" id="ffu:CLAFUR5_05934"/>
<evidence type="ECO:0000313" key="2">
    <source>
        <dbReference type="Proteomes" id="UP000756132"/>
    </source>
</evidence>
<gene>
    <name evidence="1" type="ORF">CLAFUR5_05934</name>
</gene>
<reference evidence="1" key="2">
    <citation type="journal article" date="2022" name="Microb. Genom.">
        <title>A chromosome-scale genome assembly of the tomato pathogen Cladosporium fulvum reveals a compartmentalized genome architecture and the presence of a dispensable chromosome.</title>
        <authorList>
            <person name="Zaccaron A.Z."/>
            <person name="Chen L.H."/>
            <person name="Samaras A."/>
            <person name="Stergiopoulos I."/>
        </authorList>
    </citation>
    <scope>NUCLEOTIDE SEQUENCE</scope>
    <source>
        <strain evidence="1">Race5_Kim</strain>
    </source>
</reference>
<proteinExistence type="predicted"/>
<name>A0A9Q8LJ18_PASFU</name>
<dbReference type="Proteomes" id="UP000756132">
    <property type="component" value="Chromosome 5"/>
</dbReference>
<dbReference type="OrthoDB" id="4540384at2759"/>
<evidence type="ECO:0000313" key="1">
    <source>
        <dbReference type="EMBL" id="UJO18039.1"/>
    </source>
</evidence>
<dbReference type="EMBL" id="CP090167">
    <property type="protein sequence ID" value="UJO18039.1"/>
    <property type="molecule type" value="Genomic_DNA"/>
</dbReference>
<keyword evidence="2" id="KW-1185">Reference proteome</keyword>
<protein>
    <submittedName>
        <fullName evidence="1">Uncharacterized protein</fullName>
    </submittedName>
</protein>
<accession>A0A9Q8LJ18</accession>
<dbReference type="RefSeq" id="XP_047762405.1">
    <property type="nucleotide sequence ID" value="XM_047905082.1"/>
</dbReference>